<feature type="domain" description="HTH cro/C1-type" evidence="1">
    <location>
        <begin position="70"/>
        <end position="130"/>
    </location>
</feature>
<proteinExistence type="predicted"/>
<dbReference type="SUPFAM" id="SSF47413">
    <property type="entry name" value="lambda repressor-like DNA-binding domains"/>
    <property type="match status" value="1"/>
</dbReference>
<evidence type="ECO:0000313" key="2">
    <source>
        <dbReference type="EMBL" id="GAA0907756.1"/>
    </source>
</evidence>
<protein>
    <recommendedName>
        <fullName evidence="1">HTH cro/C1-type domain-containing protein</fullName>
    </recommendedName>
</protein>
<accession>A0ABN1NI34</accession>
<dbReference type="EMBL" id="BAAAHG010000007">
    <property type="protein sequence ID" value="GAA0907756.1"/>
    <property type="molecule type" value="Genomic_DNA"/>
</dbReference>
<reference evidence="2 3" key="1">
    <citation type="journal article" date="2019" name="Int. J. Syst. Evol. Microbiol.">
        <title>The Global Catalogue of Microorganisms (GCM) 10K type strain sequencing project: providing services to taxonomists for standard genome sequencing and annotation.</title>
        <authorList>
            <consortium name="The Broad Institute Genomics Platform"/>
            <consortium name="The Broad Institute Genome Sequencing Center for Infectious Disease"/>
            <person name="Wu L."/>
            <person name="Ma J."/>
        </authorList>
    </citation>
    <scope>NUCLEOTIDE SEQUENCE [LARGE SCALE GENOMIC DNA]</scope>
    <source>
        <strain evidence="2 3">JCM 10673</strain>
    </source>
</reference>
<evidence type="ECO:0000313" key="3">
    <source>
        <dbReference type="Proteomes" id="UP001501005"/>
    </source>
</evidence>
<evidence type="ECO:0000259" key="1">
    <source>
        <dbReference type="PROSITE" id="PS50943"/>
    </source>
</evidence>
<organism evidence="2 3">
    <name type="scientific">Streptomyces thermoalcalitolerans</name>
    <dbReference type="NCBI Taxonomy" id="65605"/>
    <lineage>
        <taxon>Bacteria</taxon>
        <taxon>Bacillati</taxon>
        <taxon>Actinomycetota</taxon>
        <taxon>Actinomycetes</taxon>
        <taxon>Kitasatosporales</taxon>
        <taxon>Streptomycetaceae</taxon>
        <taxon>Streptomyces</taxon>
    </lineage>
</organism>
<name>A0ABN1NI34_9ACTN</name>
<dbReference type="CDD" id="cd00093">
    <property type="entry name" value="HTH_XRE"/>
    <property type="match status" value="1"/>
</dbReference>
<dbReference type="SMART" id="SM00530">
    <property type="entry name" value="HTH_XRE"/>
    <property type="match status" value="1"/>
</dbReference>
<dbReference type="InterPro" id="IPR011990">
    <property type="entry name" value="TPR-like_helical_dom_sf"/>
</dbReference>
<comment type="caution">
    <text evidence="2">The sequence shown here is derived from an EMBL/GenBank/DDBJ whole genome shotgun (WGS) entry which is preliminary data.</text>
</comment>
<dbReference type="Gene3D" id="1.10.260.40">
    <property type="entry name" value="lambda repressor-like DNA-binding domains"/>
    <property type="match status" value="1"/>
</dbReference>
<dbReference type="PROSITE" id="PS50943">
    <property type="entry name" value="HTH_CROC1"/>
    <property type="match status" value="1"/>
</dbReference>
<dbReference type="InterPro" id="IPR001387">
    <property type="entry name" value="Cro/C1-type_HTH"/>
</dbReference>
<dbReference type="Proteomes" id="UP001501005">
    <property type="component" value="Unassembled WGS sequence"/>
</dbReference>
<keyword evidence="3" id="KW-1185">Reference proteome</keyword>
<sequence length="478" mass="51838">MGAFSQVDENSHRSAAVRMHPGRRHALIPLSAHCLHMSRYVCHAGIHRPIDTAGVEVMGIQPPGTIGRAIYDARTARGWTRPQLARLINDAASTASVTQHYVYRWETGRRTPDDYLSVIADVLNLDPVAVARVSCTLPLQPEPAQPLENDEMLRRSLLGGIAATAAHTATSGPLHRLTAALSTSPLDRTEVERLTAATAALYTDEENTPTLALLGRVSAHLDTLTGAIPRAGKHRNDLIVAAGETAALAGWLAWDIKRFTEATDYYEAARAAAREAGHPPLDSLVLTYASYGVTDPRTAADFLIQAQKHVKGPGYATASAWTTARTAEELATLGDEHGALRALDRAEAVYDYAIPSREQPWVRFMRRSRLDSLKVSTLTHLRHREGVQAADDSLSRLAVDDDSKVSIAVRTDAASAYLSAGDVDRGIATARRALRTMRHYGYEGMTMGRVRMAAIVNQLPDTAAARDLRAEVQAALTV</sequence>
<dbReference type="InterPro" id="IPR010982">
    <property type="entry name" value="Lambda_DNA-bd_dom_sf"/>
</dbReference>
<dbReference type="SUPFAM" id="SSF48452">
    <property type="entry name" value="TPR-like"/>
    <property type="match status" value="1"/>
</dbReference>
<gene>
    <name evidence="2" type="ORF">GCM10009549_14020</name>
</gene>